<sequence length="144" mass="16500">MQFLWCGIHLSSEERQQDPFECPALLPCATIECALFREEAPLCVHLVREGPGKGCRNLSGKKLMHFLHTRKQRSMNIRRHPGHGREKKKNYRIFAAAVTAICRSISKSVSFPSVWNCSYTSSFTKAITYIRVLSLRSEAFVERL</sequence>
<reference evidence="1 2" key="2">
    <citation type="journal article" date="2014" name="Genome Announc.">
        <title>Complete Genome Sequence of Methanoregula formicica SMSPT, a Mesophilic Hydrogenotrophic Methanogen Isolated from a Methanogenic Upflow Anaerobic Sludge Blanket Reactor.</title>
        <authorList>
            <person name="Yamamoto K."/>
            <person name="Tamaki H."/>
            <person name="Cadillo-Quiroz H."/>
            <person name="Imachi H."/>
            <person name="Kyrpides N."/>
            <person name="Woyke T."/>
            <person name="Goodwin L."/>
            <person name="Zinder S.H."/>
            <person name="Kamagata Y."/>
            <person name="Liu W.T."/>
        </authorList>
    </citation>
    <scope>NUCLEOTIDE SEQUENCE [LARGE SCALE GENOMIC DNA]</scope>
    <source>
        <strain evidence="2">DSM 22288 / NBRC 105244 / SMSP</strain>
    </source>
</reference>
<protein>
    <submittedName>
        <fullName evidence="1">Uncharacterized protein</fullName>
    </submittedName>
</protein>
<dbReference type="AlphaFoldDB" id="L0HDY7"/>
<organism evidence="1 2">
    <name type="scientific">Methanoregula formicica (strain DSM 22288 / NBRC 105244 / SMSP)</name>
    <dbReference type="NCBI Taxonomy" id="593750"/>
    <lineage>
        <taxon>Archaea</taxon>
        <taxon>Methanobacteriati</taxon>
        <taxon>Methanobacteriota</taxon>
        <taxon>Stenosarchaea group</taxon>
        <taxon>Methanomicrobia</taxon>
        <taxon>Methanomicrobiales</taxon>
        <taxon>Methanoregulaceae</taxon>
        <taxon>Methanoregula</taxon>
    </lineage>
</organism>
<gene>
    <name evidence="1" type="ordered locus">Metfor_1929</name>
</gene>
<dbReference type="HOGENOM" id="CLU_1792125_0_0_2"/>
<keyword evidence="2" id="KW-1185">Reference proteome</keyword>
<evidence type="ECO:0000313" key="2">
    <source>
        <dbReference type="Proteomes" id="UP000010824"/>
    </source>
</evidence>
<reference evidence="2" key="1">
    <citation type="submission" date="2011-12" db="EMBL/GenBank/DDBJ databases">
        <title>Complete sequence of Methanoregula formicicum SMSP.</title>
        <authorList>
            <person name="Lucas S."/>
            <person name="Han J."/>
            <person name="Lapidus A."/>
            <person name="Cheng J.-F."/>
            <person name="Goodwin L."/>
            <person name="Pitluck S."/>
            <person name="Peters L."/>
            <person name="Ovchinnikova G."/>
            <person name="Teshima H."/>
            <person name="Detter J.C."/>
            <person name="Han C."/>
            <person name="Tapia R."/>
            <person name="Land M."/>
            <person name="Hauser L."/>
            <person name="Kyrpides N."/>
            <person name="Ivanova N."/>
            <person name="Pagani I."/>
            <person name="Imachi H."/>
            <person name="Tamaki H."/>
            <person name="Sekiguchi Y."/>
            <person name="Kamagata Y."/>
            <person name="Cadillo-Quiroz H."/>
            <person name="Zinder S."/>
            <person name="Liu W.-T."/>
            <person name="Woyke T."/>
        </authorList>
    </citation>
    <scope>NUCLEOTIDE SEQUENCE [LARGE SCALE GENOMIC DNA]</scope>
    <source>
        <strain evidence="2">DSM 22288 / NBRC 105244 / SMSP</strain>
    </source>
</reference>
<name>L0HDY7_METFS</name>
<dbReference type="KEGG" id="mfo:Metfor_1929"/>
<proteinExistence type="predicted"/>
<dbReference type="EMBL" id="CP003167">
    <property type="protein sequence ID" value="AGB02947.1"/>
    <property type="molecule type" value="Genomic_DNA"/>
</dbReference>
<dbReference type="Proteomes" id="UP000010824">
    <property type="component" value="Chromosome"/>
</dbReference>
<accession>L0HDY7</accession>
<evidence type="ECO:0000313" key="1">
    <source>
        <dbReference type="EMBL" id="AGB02947.1"/>
    </source>
</evidence>
<dbReference type="InParanoid" id="L0HDY7"/>